<dbReference type="InParanoid" id="E2C6S5"/>
<dbReference type="AlphaFoldDB" id="E2C6S5"/>
<accession>E2C6S5</accession>
<proteinExistence type="predicted"/>
<name>E2C6S5_HARSA</name>
<feature type="compositionally biased region" description="Basic and acidic residues" evidence="1">
    <location>
        <begin position="93"/>
        <end position="102"/>
    </location>
</feature>
<protein>
    <submittedName>
        <fullName evidence="2">Uncharacterized protein</fullName>
    </submittedName>
</protein>
<dbReference type="EMBL" id="GL453161">
    <property type="protein sequence ID" value="EFN76387.1"/>
    <property type="molecule type" value="Genomic_DNA"/>
</dbReference>
<evidence type="ECO:0000256" key="1">
    <source>
        <dbReference type="SAM" id="MobiDB-lite"/>
    </source>
</evidence>
<evidence type="ECO:0000313" key="2">
    <source>
        <dbReference type="EMBL" id="EFN76387.1"/>
    </source>
</evidence>
<organism evidence="3">
    <name type="scientific">Harpegnathos saltator</name>
    <name type="common">Jerdon's jumping ant</name>
    <dbReference type="NCBI Taxonomy" id="610380"/>
    <lineage>
        <taxon>Eukaryota</taxon>
        <taxon>Metazoa</taxon>
        <taxon>Ecdysozoa</taxon>
        <taxon>Arthropoda</taxon>
        <taxon>Hexapoda</taxon>
        <taxon>Insecta</taxon>
        <taxon>Pterygota</taxon>
        <taxon>Neoptera</taxon>
        <taxon>Endopterygota</taxon>
        <taxon>Hymenoptera</taxon>
        <taxon>Apocrita</taxon>
        <taxon>Aculeata</taxon>
        <taxon>Formicoidea</taxon>
        <taxon>Formicidae</taxon>
        <taxon>Ponerinae</taxon>
        <taxon>Ponerini</taxon>
        <taxon>Harpegnathos</taxon>
    </lineage>
</organism>
<dbReference type="Proteomes" id="UP000008237">
    <property type="component" value="Unassembled WGS sequence"/>
</dbReference>
<sequence>MAISIIASQMEFGPQLDRLKFIFRYCTDHFIGYIVSKHELKTDLNTRLRSENTTVIQRLSNSSILTIESCLRINASISVTRYYLKYHDGAPESEDAARRDTDSDTSYASRFSSDSSSPAEFTGLVQKQNFDSGEIPDVYWLKDRPGEEYPTTYIGYPVTVKTRTFSEFPLYMSLQVRILILMIASRIK</sequence>
<reference evidence="2 3" key="1">
    <citation type="journal article" date="2010" name="Science">
        <title>Genomic comparison of the ants Camponotus floridanus and Harpegnathos saltator.</title>
        <authorList>
            <person name="Bonasio R."/>
            <person name="Zhang G."/>
            <person name="Ye C."/>
            <person name="Mutti N.S."/>
            <person name="Fang X."/>
            <person name="Qin N."/>
            <person name="Donahue G."/>
            <person name="Yang P."/>
            <person name="Li Q."/>
            <person name="Li C."/>
            <person name="Zhang P."/>
            <person name="Huang Z."/>
            <person name="Berger S.L."/>
            <person name="Reinberg D."/>
            <person name="Wang J."/>
            <person name="Liebig J."/>
        </authorList>
    </citation>
    <scope>NUCLEOTIDE SEQUENCE [LARGE SCALE GENOMIC DNA]</scope>
    <source>
        <strain evidence="2 3">R22 G/1</strain>
    </source>
</reference>
<keyword evidence="3" id="KW-1185">Reference proteome</keyword>
<feature type="compositionally biased region" description="Low complexity" evidence="1">
    <location>
        <begin position="104"/>
        <end position="117"/>
    </location>
</feature>
<evidence type="ECO:0000313" key="3">
    <source>
        <dbReference type="Proteomes" id="UP000008237"/>
    </source>
</evidence>
<feature type="region of interest" description="Disordered" evidence="1">
    <location>
        <begin position="93"/>
        <end position="120"/>
    </location>
</feature>
<gene>
    <name evidence="2" type="ORF">EAI_02860</name>
</gene>